<evidence type="ECO:0000256" key="2">
    <source>
        <dbReference type="ARBA" id="ARBA00022448"/>
    </source>
</evidence>
<dbReference type="RefSeq" id="WP_212774011.1">
    <property type="nucleotide sequence ID" value="NZ_AP024601.1"/>
</dbReference>
<dbReference type="FunFam" id="3.40.930.10:FF:000009">
    <property type="entry name" value="PTS system, fructose specific IIABC component"/>
    <property type="match status" value="1"/>
</dbReference>
<dbReference type="GO" id="GO:0009401">
    <property type="term" value="P:phosphoenolpyruvate-dependent sugar phosphotransferase system"/>
    <property type="evidence" value="ECO:0007669"/>
    <property type="project" value="UniProtKB-KW"/>
</dbReference>
<evidence type="ECO:0000256" key="3">
    <source>
        <dbReference type="ARBA" id="ARBA00022553"/>
    </source>
</evidence>
<evidence type="ECO:0000256" key="1">
    <source>
        <dbReference type="ARBA" id="ARBA00004496"/>
    </source>
</evidence>
<dbReference type="PROSITE" id="PS51094">
    <property type="entry name" value="PTS_EIIA_TYPE_2"/>
    <property type="match status" value="1"/>
</dbReference>
<dbReference type="EMBL" id="AP024601">
    <property type="protein sequence ID" value="BCU80668.1"/>
    <property type="molecule type" value="Genomic_DNA"/>
</dbReference>
<dbReference type="NCBIfam" id="TIGR00848">
    <property type="entry name" value="fruA"/>
    <property type="match status" value="1"/>
</dbReference>
<evidence type="ECO:0000256" key="4">
    <source>
        <dbReference type="ARBA" id="ARBA00022597"/>
    </source>
</evidence>
<keyword evidence="5" id="KW-0808">Transferase</keyword>
<gene>
    <name evidence="8" type="ORF">JIR001_04510</name>
</gene>
<dbReference type="GO" id="GO:0008982">
    <property type="term" value="F:protein-N(PI)-phosphohistidine-sugar phosphotransferase activity"/>
    <property type="evidence" value="ECO:0007669"/>
    <property type="project" value="InterPro"/>
</dbReference>
<organism evidence="8 9">
    <name type="scientific">Polycladomyces abyssicola</name>
    <dbReference type="NCBI Taxonomy" id="1125966"/>
    <lineage>
        <taxon>Bacteria</taxon>
        <taxon>Bacillati</taxon>
        <taxon>Bacillota</taxon>
        <taxon>Bacilli</taxon>
        <taxon>Bacillales</taxon>
        <taxon>Thermoactinomycetaceae</taxon>
        <taxon>Polycladomyces</taxon>
    </lineage>
</organism>
<keyword evidence="2" id="KW-0813">Transport</keyword>
<name>A0A8D5UDF0_9BACL</name>
<accession>A0A8D5UDF0</accession>
<evidence type="ECO:0000259" key="7">
    <source>
        <dbReference type="PROSITE" id="PS51094"/>
    </source>
</evidence>
<dbReference type="InterPro" id="IPR016152">
    <property type="entry name" value="PTrfase/Anion_transptr"/>
</dbReference>
<dbReference type="InterPro" id="IPR002178">
    <property type="entry name" value="PTS_EIIA_type-2_dom"/>
</dbReference>
<dbReference type="SUPFAM" id="SSF55804">
    <property type="entry name" value="Phoshotransferase/anion transport protein"/>
    <property type="match status" value="1"/>
</dbReference>
<keyword evidence="3" id="KW-0597">Phosphoprotein</keyword>
<sequence>MDLITVIKPDSMMLSLEASTREEVIRQLSERLKQQGVITDVEGYLQDVEEREKLGSTAIGFDVAIPHAKSASVTQPAVAFARLPESINWHADQEDTVRLVFLIAVPHEQAGNEHLQILAALSRKLMHAEVRDRLMKAETKEEILDALAS</sequence>
<dbReference type="AlphaFoldDB" id="A0A8D5UDF0"/>
<keyword evidence="4" id="KW-0762">Sugar transport</keyword>
<keyword evidence="9" id="KW-1185">Reference proteome</keyword>
<proteinExistence type="predicted"/>
<dbReference type="InterPro" id="IPR051541">
    <property type="entry name" value="PTS_SugarTrans_NitroReg"/>
</dbReference>
<dbReference type="PANTHER" id="PTHR47738">
    <property type="entry name" value="PTS SYSTEM FRUCTOSE-LIKE EIIA COMPONENT-RELATED"/>
    <property type="match status" value="1"/>
</dbReference>
<keyword evidence="6" id="KW-0598">Phosphotransferase system</keyword>
<dbReference type="InterPro" id="IPR004715">
    <property type="entry name" value="PTS_IIA_fruc"/>
</dbReference>
<protein>
    <submittedName>
        <fullName evidence="8">PTS fructose transporter subunit IIA</fullName>
    </submittedName>
</protein>
<evidence type="ECO:0000313" key="8">
    <source>
        <dbReference type="EMBL" id="BCU80668.1"/>
    </source>
</evidence>
<dbReference type="PROSITE" id="PS00372">
    <property type="entry name" value="PTS_EIIA_TYPE_2_HIS"/>
    <property type="match status" value="1"/>
</dbReference>
<reference evidence="8" key="1">
    <citation type="journal article" date="2013" name="Int. J. Syst. Evol. Microbiol.">
        <title>Polycladomyces abyssicola gen. nov., sp. nov., a thermophilic filamentous bacterium isolated from hemipelagic sediment.</title>
        <authorList>
            <person name="Tsubouchi T."/>
            <person name="Shimane Y."/>
            <person name="Mori K."/>
            <person name="Usui K."/>
            <person name="Hiraki T."/>
            <person name="Tame A."/>
            <person name="Uematsu K."/>
            <person name="Maruyama T."/>
            <person name="Hatada Y."/>
        </authorList>
    </citation>
    <scope>NUCLEOTIDE SEQUENCE</scope>
    <source>
        <strain evidence="8">JIR-001</strain>
    </source>
</reference>
<dbReference type="CDD" id="cd00211">
    <property type="entry name" value="PTS_IIA_fru"/>
    <property type="match status" value="1"/>
</dbReference>
<evidence type="ECO:0000256" key="5">
    <source>
        <dbReference type="ARBA" id="ARBA00022679"/>
    </source>
</evidence>
<dbReference type="GO" id="GO:0016020">
    <property type="term" value="C:membrane"/>
    <property type="evidence" value="ECO:0007669"/>
    <property type="project" value="InterPro"/>
</dbReference>
<dbReference type="PANTHER" id="PTHR47738:SF2">
    <property type="entry name" value="PTS SYSTEM FRUCTOSE-LIKE EIIA COMPONENT"/>
    <property type="match status" value="1"/>
</dbReference>
<dbReference type="Gene3D" id="3.40.930.10">
    <property type="entry name" value="Mannitol-specific EII, Chain A"/>
    <property type="match status" value="1"/>
</dbReference>
<dbReference type="GO" id="GO:0005737">
    <property type="term" value="C:cytoplasm"/>
    <property type="evidence" value="ECO:0007669"/>
    <property type="project" value="UniProtKB-SubCell"/>
</dbReference>
<reference evidence="8" key="2">
    <citation type="journal article" date="2021" name="Microbiol. Resour. Announc.">
        <title>Complete Genome Sequence of Polycladomyces abyssicola JIR-001T, Isolated from Hemipelagic Sediment in Deep Seawater.</title>
        <authorList>
            <person name="Tsubouchi T."/>
            <person name="Kaneko Y."/>
        </authorList>
    </citation>
    <scope>NUCLEOTIDE SEQUENCE</scope>
    <source>
        <strain evidence="8">JIR-001</strain>
    </source>
</reference>
<evidence type="ECO:0000313" key="9">
    <source>
        <dbReference type="Proteomes" id="UP000677436"/>
    </source>
</evidence>
<dbReference type="Proteomes" id="UP000677436">
    <property type="component" value="Chromosome"/>
</dbReference>
<dbReference type="KEGG" id="pabs:JIR001_04510"/>
<comment type="subcellular location">
    <subcellularLocation>
        <location evidence="1">Cytoplasm</location>
    </subcellularLocation>
</comment>
<evidence type="ECO:0000256" key="6">
    <source>
        <dbReference type="ARBA" id="ARBA00022683"/>
    </source>
</evidence>
<dbReference type="Pfam" id="PF00359">
    <property type="entry name" value="PTS_EIIA_2"/>
    <property type="match status" value="1"/>
</dbReference>
<feature type="domain" description="PTS EIIA type-2" evidence="7">
    <location>
        <begin position="5"/>
        <end position="149"/>
    </location>
</feature>